<evidence type="ECO:0000256" key="4">
    <source>
        <dbReference type="ARBA" id="ARBA00023088"/>
    </source>
</evidence>
<reference evidence="8 9" key="1">
    <citation type="submission" date="2015-02" db="EMBL/GenBank/DDBJ databases">
        <title>Draft genome sequences of ten Microbacterium spp. with emphasis on heavy metal contaminated environments.</title>
        <authorList>
            <person name="Corretto E."/>
        </authorList>
    </citation>
    <scope>NUCLEOTIDE SEQUENCE [LARGE SCALE GENOMIC DNA]</scope>
    <source>
        <strain evidence="8 9">DSM 12510</strain>
    </source>
</reference>
<dbReference type="EMBL" id="JYIZ01000056">
    <property type="protein sequence ID" value="KJL37898.1"/>
    <property type="molecule type" value="Genomic_DNA"/>
</dbReference>
<evidence type="ECO:0000256" key="3">
    <source>
        <dbReference type="ARBA" id="ARBA00022729"/>
    </source>
</evidence>
<sequence>MRKTLFAAAAAAAVILFAPVASATALVPMDDTDSGYTPDEPTDPTLAGSTAVGECDGDVPWISYAVEMTDPDDQSTGNFARLILTDTTNSANTTTIDLGELVDGELSGRILWPGASVDAQGNPTGWPGWAFENGQWVETDGNFAWTRGSIDARIEVNPELDVALSYPPATPVCVTGPRDPGEDPEGNLPATGLSASMLPVAAVGGVLALAGAGVILARRRRAQR</sequence>
<dbReference type="RefSeq" id="WP_045276812.1">
    <property type="nucleotide sequence ID" value="NZ_BAAAUP010000014.1"/>
</dbReference>
<keyword evidence="3 6" id="KW-0732">Signal</keyword>
<evidence type="ECO:0000256" key="1">
    <source>
        <dbReference type="ARBA" id="ARBA00022512"/>
    </source>
</evidence>
<feature type="domain" description="Gram-positive cocci surface proteins LPxTG" evidence="7">
    <location>
        <begin position="188"/>
        <end position="224"/>
    </location>
</feature>
<evidence type="ECO:0000313" key="9">
    <source>
        <dbReference type="Proteomes" id="UP000033956"/>
    </source>
</evidence>
<comment type="caution">
    <text evidence="8">The sequence shown here is derived from an EMBL/GenBank/DDBJ whole genome shotgun (WGS) entry which is preliminary data.</text>
</comment>
<evidence type="ECO:0000256" key="2">
    <source>
        <dbReference type="ARBA" id="ARBA00022525"/>
    </source>
</evidence>
<dbReference type="Pfam" id="PF00746">
    <property type="entry name" value="Gram_pos_anchor"/>
    <property type="match status" value="1"/>
</dbReference>
<feature type="chain" id="PRO_5005633695" description="Gram-positive cocci surface proteins LPxTG domain-containing protein" evidence="6">
    <location>
        <begin position="24"/>
        <end position="224"/>
    </location>
</feature>
<dbReference type="PROSITE" id="PS50847">
    <property type="entry name" value="GRAM_POS_ANCHORING"/>
    <property type="match status" value="1"/>
</dbReference>
<keyword evidence="5" id="KW-0812">Transmembrane</keyword>
<dbReference type="STRING" id="92835.RS81_02889"/>
<dbReference type="OrthoDB" id="3783029at2"/>
<keyword evidence="4" id="KW-0572">Peptidoglycan-anchor</keyword>
<keyword evidence="1" id="KW-0134">Cell wall</keyword>
<evidence type="ECO:0000259" key="7">
    <source>
        <dbReference type="PROSITE" id="PS50847"/>
    </source>
</evidence>
<dbReference type="InterPro" id="IPR019931">
    <property type="entry name" value="LPXTG_anchor"/>
</dbReference>
<dbReference type="AlphaFoldDB" id="A0A0M2H1F7"/>
<feature type="transmembrane region" description="Helical" evidence="5">
    <location>
        <begin position="197"/>
        <end position="217"/>
    </location>
</feature>
<protein>
    <recommendedName>
        <fullName evidence="7">Gram-positive cocci surface proteins LPxTG domain-containing protein</fullName>
    </recommendedName>
</protein>
<proteinExistence type="predicted"/>
<dbReference type="NCBIfam" id="TIGR01167">
    <property type="entry name" value="LPXTG_anchor"/>
    <property type="match status" value="1"/>
</dbReference>
<dbReference type="Proteomes" id="UP000033956">
    <property type="component" value="Unassembled WGS sequence"/>
</dbReference>
<organism evidence="8 9">
    <name type="scientific">Microbacterium terrae</name>
    <dbReference type="NCBI Taxonomy" id="69369"/>
    <lineage>
        <taxon>Bacteria</taxon>
        <taxon>Bacillati</taxon>
        <taxon>Actinomycetota</taxon>
        <taxon>Actinomycetes</taxon>
        <taxon>Micrococcales</taxon>
        <taxon>Microbacteriaceae</taxon>
        <taxon>Microbacterium</taxon>
    </lineage>
</organism>
<keyword evidence="2" id="KW-0964">Secreted</keyword>
<evidence type="ECO:0000256" key="5">
    <source>
        <dbReference type="SAM" id="Phobius"/>
    </source>
</evidence>
<accession>A0A0M2H1F7</accession>
<keyword evidence="5" id="KW-1133">Transmembrane helix</keyword>
<feature type="signal peptide" evidence="6">
    <location>
        <begin position="1"/>
        <end position="23"/>
    </location>
</feature>
<evidence type="ECO:0000256" key="6">
    <source>
        <dbReference type="SAM" id="SignalP"/>
    </source>
</evidence>
<name>A0A0M2H1F7_9MICO</name>
<keyword evidence="5" id="KW-0472">Membrane</keyword>
<gene>
    <name evidence="8" type="ORF">RS81_02889</name>
</gene>
<evidence type="ECO:0000313" key="8">
    <source>
        <dbReference type="EMBL" id="KJL37898.1"/>
    </source>
</evidence>
<dbReference type="PATRIC" id="fig|92835.4.peg.2922"/>
<keyword evidence="9" id="KW-1185">Reference proteome</keyword>